<feature type="domain" description="tRNA uridine 5-carboxymethylaminomethyl modification enzyme C-terminal subdomain" evidence="5">
    <location>
        <begin position="602"/>
        <end position="674"/>
    </location>
</feature>
<dbReference type="Pfam" id="PF13932">
    <property type="entry name" value="SAM_GIDA_C"/>
    <property type="match status" value="1"/>
</dbReference>
<dbReference type="InterPro" id="IPR002218">
    <property type="entry name" value="MnmG-rel"/>
</dbReference>
<dbReference type="PROSITE" id="PS01280">
    <property type="entry name" value="GIDA_1"/>
    <property type="match status" value="1"/>
</dbReference>
<dbReference type="PANTHER" id="PTHR11806">
    <property type="entry name" value="GLUCOSE INHIBITED DIVISION PROTEIN A"/>
    <property type="match status" value="1"/>
</dbReference>
<comment type="caution">
    <text evidence="6">The sequence shown here is derived from an EMBL/GenBank/DDBJ whole genome shotgun (WGS) entry which is preliminary data.</text>
</comment>
<dbReference type="PANTHER" id="PTHR11806:SF0">
    <property type="entry name" value="PROTEIN MTO1 HOMOLOG, MITOCHONDRIAL"/>
    <property type="match status" value="1"/>
</dbReference>
<keyword evidence="3" id="KW-0285">Flavoprotein</keyword>
<keyword evidence="4" id="KW-0274">FAD</keyword>
<protein>
    <submittedName>
        <fullName evidence="6">Glucose inhibited division protein A-domain-containing protein</fullName>
    </submittedName>
</protein>
<comment type="similarity">
    <text evidence="2">Belongs to the MnmG family.</text>
</comment>
<evidence type="ECO:0000259" key="5">
    <source>
        <dbReference type="SMART" id="SM01228"/>
    </source>
</evidence>
<evidence type="ECO:0000256" key="1">
    <source>
        <dbReference type="ARBA" id="ARBA00001974"/>
    </source>
</evidence>
<organism evidence="6 7">
    <name type="scientific">Myxozyma melibiosi</name>
    <dbReference type="NCBI Taxonomy" id="54550"/>
    <lineage>
        <taxon>Eukaryota</taxon>
        <taxon>Fungi</taxon>
        <taxon>Dikarya</taxon>
        <taxon>Ascomycota</taxon>
        <taxon>Saccharomycotina</taxon>
        <taxon>Lipomycetes</taxon>
        <taxon>Lipomycetales</taxon>
        <taxon>Lipomycetaceae</taxon>
        <taxon>Myxozyma</taxon>
    </lineage>
</organism>
<dbReference type="PRINTS" id="PR00411">
    <property type="entry name" value="PNDRDTASEI"/>
</dbReference>
<dbReference type="Gene3D" id="1.10.150.570">
    <property type="entry name" value="GidA associated domain, C-terminal subdomain"/>
    <property type="match status" value="1"/>
</dbReference>
<accession>A0ABR1FA53</accession>
<evidence type="ECO:0000256" key="4">
    <source>
        <dbReference type="ARBA" id="ARBA00022827"/>
    </source>
</evidence>
<dbReference type="InterPro" id="IPR047001">
    <property type="entry name" value="MnmG_C_subdom"/>
</dbReference>
<gene>
    <name evidence="6" type="ORF">BZA70DRAFT_112394</name>
</gene>
<reference evidence="6 7" key="1">
    <citation type="submission" date="2024-03" db="EMBL/GenBank/DDBJ databases">
        <title>Genome-scale model development and genomic sequencing of the oleaginous clade Lipomyces.</title>
        <authorList>
            <consortium name="Lawrence Berkeley National Laboratory"/>
            <person name="Czajka J.J."/>
            <person name="Han Y."/>
            <person name="Kim J."/>
            <person name="Mondo S.J."/>
            <person name="Hofstad B.A."/>
            <person name="Robles A."/>
            <person name="Haridas S."/>
            <person name="Riley R."/>
            <person name="LaButti K."/>
            <person name="Pangilinan J."/>
            <person name="Andreopoulos W."/>
            <person name="Lipzen A."/>
            <person name="Yan J."/>
            <person name="Wang M."/>
            <person name="Ng V."/>
            <person name="Grigoriev I.V."/>
            <person name="Spatafora J.W."/>
            <person name="Magnuson J.K."/>
            <person name="Baker S.E."/>
            <person name="Pomraning K.R."/>
        </authorList>
    </citation>
    <scope>NUCLEOTIDE SEQUENCE [LARGE SCALE GENOMIC DNA]</scope>
    <source>
        <strain evidence="6 7">Phaff 52-87</strain>
    </source>
</reference>
<evidence type="ECO:0000313" key="7">
    <source>
        <dbReference type="Proteomes" id="UP001498771"/>
    </source>
</evidence>
<evidence type="ECO:0000256" key="3">
    <source>
        <dbReference type="ARBA" id="ARBA00022630"/>
    </source>
</evidence>
<dbReference type="InterPro" id="IPR036188">
    <property type="entry name" value="FAD/NAD-bd_sf"/>
</dbReference>
<evidence type="ECO:0000256" key="2">
    <source>
        <dbReference type="ARBA" id="ARBA00007653"/>
    </source>
</evidence>
<dbReference type="NCBIfam" id="TIGR00136">
    <property type="entry name" value="mnmG_gidA"/>
    <property type="match status" value="1"/>
</dbReference>
<dbReference type="Gene3D" id="3.50.50.60">
    <property type="entry name" value="FAD/NAD(P)-binding domain"/>
    <property type="match status" value="2"/>
</dbReference>
<dbReference type="EMBL" id="JBBJBU010000002">
    <property type="protein sequence ID" value="KAK7206710.1"/>
    <property type="molecule type" value="Genomic_DNA"/>
</dbReference>
<name>A0ABR1FA53_9ASCO</name>
<dbReference type="InterPro" id="IPR040131">
    <property type="entry name" value="MnmG_N"/>
</dbReference>
<dbReference type="Pfam" id="PF01134">
    <property type="entry name" value="GIDA"/>
    <property type="match status" value="1"/>
</dbReference>
<evidence type="ECO:0000313" key="6">
    <source>
        <dbReference type="EMBL" id="KAK7206710.1"/>
    </source>
</evidence>
<dbReference type="PROSITE" id="PS01281">
    <property type="entry name" value="GIDA_2"/>
    <property type="match status" value="1"/>
</dbReference>
<dbReference type="InterPro" id="IPR026904">
    <property type="entry name" value="MnmG_C"/>
</dbReference>
<dbReference type="SMART" id="SM01228">
    <property type="entry name" value="GIDA_assoc_3"/>
    <property type="match status" value="1"/>
</dbReference>
<dbReference type="InterPro" id="IPR044920">
    <property type="entry name" value="MnmG_C_subdom_sf"/>
</dbReference>
<dbReference type="InterPro" id="IPR020595">
    <property type="entry name" value="MnmG-rel_CS"/>
</dbReference>
<dbReference type="InterPro" id="IPR004416">
    <property type="entry name" value="MnmG"/>
</dbReference>
<dbReference type="Proteomes" id="UP001498771">
    <property type="component" value="Unassembled WGS sequence"/>
</dbReference>
<dbReference type="RefSeq" id="XP_064769743.1">
    <property type="nucleotide sequence ID" value="XM_064909422.1"/>
</dbReference>
<dbReference type="SUPFAM" id="SSF51905">
    <property type="entry name" value="FAD/NAD(P)-binding domain"/>
    <property type="match status" value="1"/>
</dbReference>
<dbReference type="GeneID" id="90034934"/>
<sequence>MSFTRNTLVLQRTGVKSCLRSHASGFVQQRRGISVHADNLASIIAAATTDATPDVIVIGGGHAGCEAAAGAARTGARTMLLTQSIAGIGTASCNPSIGGVGKGNIVREIDALGGVMGRVADLGGTYFSILNATRGPAVWGPRCLIDRKLYKKHMQNEMLNYPGLQVKEGSVRDLIIEHYAHDSSTPGSRKHGVIRGVILDNGEVIPTKKVIITTGTFLRGEIHIGLHFYPAGRINEPASFGISETLAEAGFELGRMKTGTPPRLDGRTINKRILPVAPGSKTPQPFSYMHDRVALDYQIPVHTTCTNETSHNIIRDNLHTTLHIRETVRGPRYCPSIESKIIRFADKKSHLIWLEPEGFDTDIVYPAGFSVTLPADLQLKVLRTILGLEDVTMTQPGYGVEYDFVDPRQLKPTLETKPIDGLYLAGQINGTTGYEEAAGQGIMAGLNAGFASQDQDPLVLSRSDAYIGVMIDDLITKGVEEPYRMFTSRAEFRLSLRSDNADSRLTPVAYERGIVSEERYARAKKSMELVEQAIECLRNNKMSLKAWSNIENIPLFRGIGARTGFEMVEQHTELCRPMLTGLGFERLDELDTTTVNKIAFEAQYYHLIRRENANIKAFRESEEIKLPSGIDYSQFPMWFSTEAITALNKVQPTTLGQAKRIQGTTPVEIMQLMRLRYKLAAIAKDQMSEQKTAEPGVFVDGPALGAQL</sequence>
<keyword evidence="7" id="KW-1185">Reference proteome</keyword>
<dbReference type="HAMAP" id="MF_00129">
    <property type="entry name" value="MnmG_GidA"/>
    <property type="match status" value="1"/>
</dbReference>
<comment type="cofactor">
    <cofactor evidence="1">
        <name>FAD</name>
        <dbReference type="ChEBI" id="CHEBI:57692"/>
    </cofactor>
</comment>
<proteinExistence type="inferred from homology"/>